<dbReference type="GO" id="GO:0004494">
    <property type="term" value="F:methylmalonyl-CoA mutase activity"/>
    <property type="evidence" value="ECO:0007669"/>
    <property type="project" value="InterPro"/>
</dbReference>
<feature type="domain" description="Methylmalonyl-CoA mutase alpha/beta chain catalytic" evidence="3">
    <location>
        <begin position="33"/>
        <end position="550"/>
    </location>
</feature>
<dbReference type="GO" id="GO:0031419">
    <property type="term" value="F:cobalamin binding"/>
    <property type="evidence" value="ECO:0007669"/>
    <property type="project" value="InterPro"/>
</dbReference>
<reference evidence="4" key="1">
    <citation type="journal article" date="2015" name="Nature">
        <title>Complex archaea that bridge the gap between prokaryotes and eukaryotes.</title>
        <authorList>
            <person name="Spang A."/>
            <person name="Saw J.H."/>
            <person name="Jorgensen S.L."/>
            <person name="Zaremba-Niedzwiedzka K."/>
            <person name="Martijn J."/>
            <person name="Lind A.E."/>
            <person name="van Eijk R."/>
            <person name="Schleper C."/>
            <person name="Guy L."/>
            <person name="Ettema T.J."/>
        </authorList>
    </citation>
    <scope>NUCLEOTIDE SEQUENCE</scope>
</reference>
<accession>A0A0F9Q3S8</accession>
<keyword evidence="2" id="KW-0175">Coiled coil</keyword>
<dbReference type="InterPro" id="IPR006098">
    <property type="entry name" value="MMCoA_mutase_a_cat"/>
</dbReference>
<keyword evidence="1" id="KW-0413">Isomerase</keyword>
<dbReference type="Gene3D" id="3.20.20.240">
    <property type="entry name" value="Methylmalonyl-CoA mutase"/>
    <property type="match status" value="1"/>
</dbReference>
<dbReference type="Pfam" id="PF01642">
    <property type="entry name" value="MM_CoA_mutase"/>
    <property type="match status" value="1"/>
</dbReference>
<protein>
    <recommendedName>
        <fullName evidence="3">Methylmalonyl-CoA mutase alpha/beta chain catalytic domain-containing protein</fullName>
    </recommendedName>
</protein>
<dbReference type="AlphaFoldDB" id="A0A0F9Q3S8"/>
<dbReference type="PANTHER" id="PTHR48101">
    <property type="entry name" value="METHYLMALONYL-COA MUTASE, MITOCHONDRIAL-RELATED"/>
    <property type="match status" value="1"/>
</dbReference>
<dbReference type="NCBIfam" id="TIGR00641">
    <property type="entry name" value="acid_CoA_mut_N"/>
    <property type="match status" value="1"/>
</dbReference>
<dbReference type="SUPFAM" id="SSF51703">
    <property type="entry name" value="Cobalamin (vitamin B12)-dependent enzymes"/>
    <property type="match status" value="1"/>
</dbReference>
<evidence type="ECO:0000256" key="2">
    <source>
        <dbReference type="SAM" id="Coils"/>
    </source>
</evidence>
<sequence>MFDKNYLDKVREEKEKWEKLYEDLKERDVKFVTDSEIPIKQLYTPLDLKEKDYLRDINFPGAPPYTRGVYPSMYRGRLWTMRLFSGHGTPEETNKRWKFLFENGETGFSAAVDALTFNGIDPTNPDAAPEVGTSGVPLYCIDSLFALTEDIPIDKISVALVVEPFTSAPVCAMYFNMAKMRGYDISQLAGTTQNDILTMTVGYIPYKNCAPNHILRLACDFIEWTVPMKNVPKWHPINFTGYNYREGGIDAVQELGFVFASACSHIDNLIERGWKADDFVGRLAFHLAAHKDFFEEIAKFRAARRIWYKLMKDKYEVKDPRNLGFRFHVQTAGSSLTAQLPKVNIVRTAIQALEANLGGCQSLHTNSYDEAICLPSEEAALVALRTQQIISDESRIHNTIDPLAGSYFIEWLTDEVEERVWKYMAKIQQVGSIDKALSSGFLYKEMRDAFHKRRMRIESGEEIMLGVNKYPVPYDDVTDVFRTSKKALSIEVDRINKLKARRDNAKLERILDKLRDICEKEENVMPIMMEATKEGATVGEICDIYREIWGIWEPPLAI</sequence>
<comment type="caution">
    <text evidence="4">The sequence shown here is derived from an EMBL/GenBank/DDBJ whole genome shotgun (WGS) entry which is preliminary data.</text>
</comment>
<dbReference type="PANTHER" id="PTHR48101:SF1">
    <property type="entry name" value="METHYLMALONYL-COA MUTASE, LARGE SUBUNIT"/>
    <property type="match status" value="1"/>
</dbReference>
<evidence type="ECO:0000313" key="4">
    <source>
        <dbReference type="EMBL" id="KKN31627.1"/>
    </source>
</evidence>
<evidence type="ECO:0000259" key="3">
    <source>
        <dbReference type="Pfam" id="PF01642"/>
    </source>
</evidence>
<dbReference type="InterPro" id="IPR006099">
    <property type="entry name" value="MeMalonylCoA_mutase_a/b_cat"/>
</dbReference>
<name>A0A0F9Q3S8_9ZZZZ</name>
<feature type="coiled-coil region" evidence="2">
    <location>
        <begin position="488"/>
        <end position="524"/>
    </location>
</feature>
<evidence type="ECO:0000256" key="1">
    <source>
        <dbReference type="ARBA" id="ARBA00023235"/>
    </source>
</evidence>
<organism evidence="4">
    <name type="scientific">marine sediment metagenome</name>
    <dbReference type="NCBI Taxonomy" id="412755"/>
    <lineage>
        <taxon>unclassified sequences</taxon>
        <taxon>metagenomes</taxon>
        <taxon>ecological metagenomes</taxon>
    </lineage>
</organism>
<gene>
    <name evidence="4" type="ORF">LCGC14_0822060</name>
</gene>
<dbReference type="InterPro" id="IPR016176">
    <property type="entry name" value="Cbl-dep_enz_cat"/>
</dbReference>
<proteinExistence type="predicted"/>
<dbReference type="EMBL" id="LAZR01002313">
    <property type="protein sequence ID" value="KKN31627.1"/>
    <property type="molecule type" value="Genomic_DNA"/>
</dbReference>